<reference evidence="9" key="1">
    <citation type="journal article" date="2019" name="Environ. Microbiol.">
        <title>Fungal ecological strategies reflected in gene transcription - a case study of two litter decomposers.</title>
        <authorList>
            <person name="Barbi F."/>
            <person name="Kohler A."/>
            <person name="Barry K."/>
            <person name="Baskaran P."/>
            <person name="Daum C."/>
            <person name="Fauchery L."/>
            <person name="Ihrmark K."/>
            <person name="Kuo A."/>
            <person name="LaButti K."/>
            <person name="Lipzen A."/>
            <person name="Morin E."/>
            <person name="Grigoriev I.V."/>
            <person name="Henrissat B."/>
            <person name="Lindahl B."/>
            <person name="Martin F."/>
        </authorList>
    </citation>
    <scope>NUCLEOTIDE SEQUENCE</scope>
    <source>
        <strain evidence="9">JB14</strain>
    </source>
</reference>
<keyword evidence="2 8" id="KW-0812">Transmembrane</keyword>
<sequence>MPASFSLPVSSLRISTLTLSDLQLSIMEEDKGRNTRGFWYYTLQVPFGLVSQSLRPYTPNLVSLFVFLSLVPCLVFLSLFAGLLVWRDVAVGWQKPLYLQYGDGIQPYAHAVLSDLSARQPYDVVLQLVVPSTESNFALGNFMNCLTLSTSNNKTLVSVRRPAIAIPKSSYFFSSKPHLVTIEVPMLDSFVPGTSQLLVDVTIGRQDVWKSIGNGEGRELSVVSASLKGILAHKGIRGLMTRFPTIFSMICSAIFFGILFSILGACLLPSILQSSPTNDDSIPPDQPDAKDSRTALIDDNVEESSDTETDASELQREKDERPSKSSRRRNRRSKNKSPSEESSIKSESEPVLIPSASAKSTNPLRRRRSKPSEVDPSGSTVDT</sequence>
<keyword evidence="5" id="KW-0443">Lipid metabolism</keyword>
<dbReference type="CDD" id="cd23995">
    <property type="entry name" value="Seipin_BSCL2_like"/>
    <property type="match status" value="1"/>
</dbReference>
<name>A0A6A4ICB6_9AGAR</name>
<dbReference type="EMBL" id="ML769392">
    <property type="protein sequence ID" value="KAE9408246.1"/>
    <property type="molecule type" value="Genomic_DNA"/>
</dbReference>
<feature type="compositionally biased region" description="Basic residues" evidence="7">
    <location>
        <begin position="324"/>
        <end position="335"/>
    </location>
</feature>
<keyword evidence="10" id="KW-1185">Reference proteome</keyword>
<dbReference type="PANTHER" id="PTHR21212:SF0">
    <property type="entry name" value="SEIPIN"/>
    <property type="match status" value="1"/>
</dbReference>
<accession>A0A6A4ICB6</accession>
<evidence type="ECO:0000313" key="10">
    <source>
        <dbReference type="Proteomes" id="UP000799118"/>
    </source>
</evidence>
<comment type="subcellular location">
    <subcellularLocation>
        <location evidence="1">Endoplasmic reticulum membrane</location>
        <topology evidence="1">Multi-pass membrane protein</topology>
    </subcellularLocation>
</comment>
<feature type="compositionally biased region" description="Basic and acidic residues" evidence="7">
    <location>
        <begin position="313"/>
        <end position="323"/>
    </location>
</feature>
<dbReference type="OrthoDB" id="3990054at2759"/>
<dbReference type="Proteomes" id="UP000799118">
    <property type="component" value="Unassembled WGS sequence"/>
</dbReference>
<proteinExistence type="predicted"/>
<evidence type="ECO:0000256" key="4">
    <source>
        <dbReference type="ARBA" id="ARBA00022989"/>
    </source>
</evidence>
<dbReference type="GO" id="GO:0006629">
    <property type="term" value="P:lipid metabolic process"/>
    <property type="evidence" value="ECO:0007669"/>
    <property type="project" value="UniProtKB-KW"/>
</dbReference>
<evidence type="ECO:0000256" key="3">
    <source>
        <dbReference type="ARBA" id="ARBA00022824"/>
    </source>
</evidence>
<feature type="compositionally biased region" description="Basic and acidic residues" evidence="7">
    <location>
        <begin position="337"/>
        <end position="348"/>
    </location>
</feature>
<evidence type="ECO:0000256" key="1">
    <source>
        <dbReference type="ARBA" id="ARBA00004477"/>
    </source>
</evidence>
<dbReference type="PANTHER" id="PTHR21212">
    <property type="entry name" value="BERNARDINELLI-SEIP CONGENITAL LIPODYSTROPHY 2 HOMOLOG BSCL2 PROTEIN"/>
    <property type="match status" value="1"/>
</dbReference>
<dbReference type="Pfam" id="PF06775">
    <property type="entry name" value="Seipin"/>
    <property type="match status" value="1"/>
</dbReference>
<keyword evidence="4 8" id="KW-1133">Transmembrane helix</keyword>
<evidence type="ECO:0000256" key="5">
    <source>
        <dbReference type="ARBA" id="ARBA00023098"/>
    </source>
</evidence>
<evidence type="ECO:0000256" key="2">
    <source>
        <dbReference type="ARBA" id="ARBA00022692"/>
    </source>
</evidence>
<feature type="region of interest" description="Disordered" evidence="7">
    <location>
        <begin position="276"/>
        <end position="383"/>
    </location>
</feature>
<dbReference type="InterPro" id="IPR009617">
    <property type="entry name" value="Seipin"/>
</dbReference>
<gene>
    <name evidence="9" type="ORF">BT96DRAFT_873938</name>
</gene>
<evidence type="ECO:0000256" key="8">
    <source>
        <dbReference type="SAM" id="Phobius"/>
    </source>
</evidence>
<evidence type="ECO:0000256" key="6">
    <source>
        <dbReference type="ARBA" id="ARBA00023136"/>
    </source>
</evidence>
<organism evidence="9 10">
    <name type="scientific">Gymnopus androsaceus JB14</name>
    <dbReference type="NCBI Taxonomy" id="1447944"/>
    <lineage>
        <taxon>Eukaryota</taxon>
        <taxon>Fungi</taxon>
        <taxon>Dikarya</taxon>
        <taxon>Basidiomycota</taxon>
        <taxon>Agaricomycotina</taxon>
        <taxon>Agaricomycetes</taxon>
        <taxon>Agaricomycetidae</taxon>
        <taxon>Agaricales</taxon>
        <taxon>Marasmiineae</taxon>
        <taxon>Omphalotaceae</taxon>
        <taxon>Gymnopus</taxon>
    </lineage>
</organism>
<dbReference type="GO" id="GO:0140042">
    <property type="term" value="P:lipid droplet formation"/>
    <property type="evidence" value="ECO:0007669"/>
    <property type="project" value="UniProtKB-ARBA"/>
</dbReference>
<dbReference type="AlphaFoldDB" id="A0A6A4ICB6"/>
<evidence type="ECO:0000256" key="7">
    <source>
        <dbReference type="SAM" id="MobiDB-lite"/>
    </source>
</evidence>
<feature type="transmembrane region" description="Helical" evidence="8">
    <location>
        <begin position="246"/>
        <end position="272"/>
    </location>
</feature>
<dbReference type="GO" id="GO:0005789">
    <property type="term" value="C:endoplasmic reticulum membrane"/>
    <property type="evidence" value="ECO:0007669"/>
    <property type="project" value="UniProtKB-SubCell"/>
</dbReference>
<keyword evidence="6 8" id="KW-0472">Membrane</keyword>
<evidence type="ECO:0000313" key="9">
    <source>
        <dbReference type="EMBL" id="KAE9408246.1"/>
    </source>
</evidence>
<keyword evidence="3" id="KW-0256">Endoplasmic reticulum</keyword>
<feature type="transmembrane region" description="Helical" evidence="8">
    <location>
        <begin position="61"/>
        <end position="86"/>
    </location>
</feature>
<protein>
    <recommendedName>
        <fullName evidence="11">Adipose-regulatory protein</fullName>
    </recommendedName>
</protein>
<feature type="compositionally biased region" description="Acidic residues" evidence="7">
    <location>
        <begin position="299"/>
        <end position="311"/>
    </location>
</feature>
<evidence type="ECO:0008006" key="11">
    <source>
        <dbReference type="Google" id="ProtNLM"/>
    </source>
</evidence>